<sequence length="180" mass="18589">MAARSWSAVLTAVLMLLTACDSNGVELDGGTSGLAKGESWEELRQQARASLAHHDQEAAKSPSQAPNVSPSAWDPDATTYGMPIDSAAVDAQGTRMTVTFTGPPGPSAQSCGADYAAEPVESDKAVVVIVLEQRSGYTGVCTMIGMTRTAALNLAKPLGKRAVLTILGDPVSVTRAANTK</sequence>
<dbReference type="EMBL" id="BOQN01000224">
    <property type="protein sequence ID" value="GIM98306.1"/>
    <property type="molecule type" value="Genomic_DNA"/>
</dbReference>
<reference evidence="2 3" key="1">
    <citation type="submission" date="2021-03" db="EMBL/GenBank/DDBJ databases">
        <title>Whole genome shotgun sequence of Actinoplanes toevensis NBRC 105298.</title>
        <authorList>
            <person name="Komaki H."/>
            <person name="Tamura T."/>
        </authorList>
    </citation>
    <scope>NUCLEOTIDE SEQUENCE [LARGE SCALE GENOMIC DNA]</scope>
    <source>
        <strain evidence="2 3">NBRC 105298</strain>
    </source>
</reference>
<keyword evidence="3" id="KW-1185">Reference proteome</keyword>
<proteinExistence type="predicted"/>
<protein>
    <submittedName>
        <fullName evidence="2">Uncharacterized protein</fullName>
    </submittedName>
</protein>
<evidence type="ECO:0000256" key="1">
    <source>
        <dbReference type="SAM" id="MobiDB-lite"/>
    </source>
</evidence>
<name>A0A919WDV8_9ACTN</name>
<accession>A0A919WDV8</accession>
<evidence type="ECO:0000313" key="2">
    <source>
        <dbReference type="EMBL" id="GIM98306.1"/>
    </source>
</evidence>
<evidence type="ECO:0000313" key="3">
    <source>
        <dbReference type="Proteomes" id="UP000677082"/>
    </source>
</evidence>
<dbReference type="RefSeq" id="WP_213013935.1">
    <property type="nucleotide sequence ID" value="NZ_BOQN01000224.1"/>
</dbReference>
<gene>
    <name evidence="2" type="ORF">Ato02nite_100990</name>
</gene>
<dbReference type="AlphaFoldDB" id="A0A919WDV8"/>
<comment type="caution">
    <text evidence="2">The sequence shown here is derived from an EMBL/GenBank/DDBJ whole genome shotgun (WGS) entry which is preliminary data.</text>
</comment>
<organism evidence="2 3">
    <name type="scientific">Paractinoplanes toevensis</name>
    <dbReference type="NCBI Taxonomy" id="571911"/>
    <lineage>
        <taxon>Bacteria</taxon>
        <taxon>Bacillati</taxon>
        <taxon>Actinomycetota</taxon>
        <taxon>Actinomycetes</taxon>
        <taxon>Micromonosporales</taxon>
        <taxon>Micromonosporaceae</taxon>
        <taxon>Paractinoplanes</taxon>
    </lineage>
</organism>
<dbReference type="PROSITE" id="PS51257">
    <property type="entry name" value="PROKAR_LIPOPROTEIN"/>
    <property type="match status" value="1"/>
</dbReference>
<dbReference type="Proteomes" id="UP000677082">
    <property type="component" value="Unassembled WGS sequence"/>
</dbReference>
<feature type="region of interest" description="Disordered" evidence="1">
    <location>
        <begin position="47"/>
        <end position="77"/>
    </location>
</feature>
<feature type="compositionally biased region" description="Polar residues" evidence="1">
    <location>
        <begin position="61"/>
        <end position="70"/>
    </location>
</feature>